<feature type="non-terminal residue" evidence="2">
    <location>
        <position position="85"/>
    </location>
</feature>
<sequence length="85" mass="8920">EPRPLTDPMPSPPKKSSPQPIPFNPIPSSGVASTNPIQDIPSLSRPSKPVLKTITSPSRDDDTGGGSFSERPPSPSYATPSRSPT</sequence>
<comment type="caution">
    <text evidence="2">The sequence shown here is derived from an EMBL/GenBank/DDBJ whole genome shotgun (WGS) entry which is preliminary data.</text>
</comment>
<protein>
    <submittedName>
        <fullName evidence="2">Uncharacterized protein</fullName>
    </submittedName>
</protein>
<accession>A0A699XKH5</accession>
<organism evidence="2">
    <name type="scientific">Tanacetum cinerariifolium</name>
    <name type="common">Dalmatian daisy</name>
    <name type="synonym">Chrysanthemum cinerariifolium</name>
    <dbReference type="NCBI Taxonomy" id="118510"/>
    <lineage>
        <taxon>Eukaryota</taxon>
        <taxon>Viridiplantae</taxon>
        <taxon>Streptophyta</taxon>
        <taxon>Embryophyta</taxon>
        <taxon>Tracheophyta</taxon>
        <taxon>Spermatophyta</taxon>
        <taxon>Magnoliopsida</taxon>
        <taxon>eudicotyledons</taxon>
        <taxon>Gunneridae</taxon>
        <taxon>Pentapetalae</taxon>
        <taxon>asterids</taxon>
        <taxon>campanulids</taxon>
        <taxon>Asterales</taxon>
        <taxon>Asteraceae</taxon>
        <taxon>Asteroideae</taxon>
        <taxon>Anthemideae</taxon>
        <taxon>Anthemidinae</taxon>
        <taxon>Tanacetum</taxon>
    </lineage>
</organism>
<dbReference type="EMBL" id="BKCJ011854090">
    <property type="protein sequence ID" value="GFD58518.1"/>
    <property type="molecule type" value="Genomic_DNA"/>
</dbReference>
<gene>
    <name evidence="2" type="ORF">Tci_930487</name>
</gene>
<dbReference type="AlphaFoldDB" id="A0A699XKH5"/>
<feature type="compositionally biased region" description="Polar residues" evidence="1">
    <location>
        <begin position="76"/>
        <end position="85"/>
    </location>
</feature>
<evidence type="ECO:0000313" key="2">
    <source>
        <dbReference type="EMBL" id="GFD58518.1"/>
    </source>
</evidence>
<feature type="compositionally biased region" description="Polar residues" evidence="1">
    <location>
        <begin position="26"/>
        <end position="37"/>
    </location>
</feature>
<feature type="region of interest" description="Disordered" evidence="1">
    <location>
        <begin position="1"/>
        <end position="85"/>
    </location>
</feature>
<feature type="compositionally biased region" description="Pro residues" evidence="1">
    <location>
        <begin position="1"/>
        <end position="25"/>
    </location>
</feature>
<reference evidence="2" key="1">
    <citation type="journal article" date="2019" name="Sci. Rep.">
        <title>Draft genome of Tanacetum cinerariifolium, the natural source of mosquito coil.</title>
        <authorList>
            <person name="Yamashiro T."/>
            <person name="Shiraishi A."/>
            <person name="Satake H."/>
            <person name="Nakayama K."/>
        </authorList>
    </citation>
    <scope>NUCLEOTIDE SEQUENCE</scope>
</reference>
<evidence type="ECO:0000256" key="1">
    <source>
        <dbReference type="SAM" id="MobiDB-lite"/>
    </source>
</evidence>
<feature type="non-terminal residue" evidence="2">
    <location>
        <position position="1"/>
    </location>
</feature>
<name>A0A699XKH5_TANCI</name>
<proteinExistence type="predicted"/>